<evidence type="ECO:0000256" key="1">
    <source>
        <dbReference type="ARBA" id="ARBA00023157"/>
    </source>
</evidence>
<dbReference type="CDD" id="cd02899">
    <property type="entry name" value="PLAT_SR"/>
    <property type="match status" value="1"/>
</dbReference>
<dbReference type="InterPro" id="IPR017229">
    <property type="entry name" value="Scavenger_rcpt_PxSR"/>
</dbReference>
<feature type="domain" description="LCCL" evidence="7">
    <location>
        <begin position="282"/>
        <end position="362"/>
    </location>
</feature>
<dbReference type="InterPro" id="IPR013320">
    <property type="entry name" value="ConA-like_dom_sf"/>
</dbReference>
<evidence type="ECO:0000259" key="5">
    <source>
        <dbReference type="PROSITE" id="PS50095"/>
    </source>
</evidence>
<dbReference type="PROSITE" id="PS50095">
    <property type="entry name" value="PLAT"/>
    <property type="match status" value="1"/>
</dbReference>
<dbReference type="Gene3D" id="2.60.60.20">
    <property type="entry name" value="PLAT/LH2 domain"/>
    <property type="match status" value="1"/>
</dbReference>
<dbReference type="InterPro" id="IPR001190">
    <property type="entry name" value="SRCR"/>
</dbReference>
<dbReference type="Pfam" id="PF13385">
    <property type="entry name" value="Laminin_G_3"/>
    <property type="match status" value="1"/>
</dbReference>
<dbReference type="SUPFAM" id="SSF56487">
    <property type="entry name" value="SRCR-like"/>
    <property type="match status" value="2"/>
</dbReference>
<feature type="region of interest" description="Disordered" evidence="3">
    <location>
        <begin position="762"/>
        <end position="781"/>
    </location>
</feature>
<gene>
    <name evidence="8" type="ORF">BN1205_108830</name>
</gene>
<proteinExistence type="predicted"/>
<dbReference type="PROSITE" id="PS50287">
    <property type="entry name" value="SRCR_2"/>
    <property type="match status" value="2"/>
</dbReference>
<evidence type="ECO:0000313" key="8">
    <source>
        <dbReference type="EMBL" id="CEL75685.1"/>
    </source>
</evidence>
<dbReference type="SUPFAM" id="SSF69848">
    <property type="entry name" value="LCCL domain"/>
    <property type="match status" value="4"/>
</dbReference>
<dbReference type="AlphaFoldDB" id="A0A0F7V4K5"/>
<evidence type="ECO:0000259" key="6">
    <source>
        <dbReference type="PROSITE" id="PS50287"/>
    </source>
</evidence>
<dbReference type="SUPFAM" id="SSF49899">
    <property type="entry name" value="Concanavalin A-like lectins/glucanases"/>
    <property type="match status" value="1"/>
</dbReference>
<dbReference type="InterPro" id="IPR001024">
    <property type="entry name" value="PLAT/LH2_dom"/>
</dbReference>
<feature type="domain" description="LCCL" evidence="7">
    <location>
        <begin position="683"/>
        <end position="782"/>
    </location>
</feature>
<organism evidence="8">
    <name type="scientific">Toxoplasma gondii (strain ATCC 50861 / VEG)</name>
    <dbReference type="NCBI Taxonomy" id="432359"/>
    <lineage>
        <taxon>Eukaryota</taxon>
        <taxon>Sar</taxon>
        <taxon>Alveolata</taxon>
        <taxon>Apicomplexa</taxon>
        <taxon>Conoidasida</taxon>
        <taxon>Coccidia</taxon>
        <taxon>Eucoccidiorida</taxon>
        <taxon>Eimeriorina</taxon>
        <taxon>Sarcocystidae</taxon>
        <taxon>Toxoplasma</taxon>
    </lineage>
</organism>
<reference evidence="8" key="1">
    <citation type="journal article" date="2015" name="PLoS ONE">
        <title>Comprehensive Evaluation of Toxoplasma gondii VEG and Neospora caninum LIV Genomes with Tachyzoite Stage Transcriptome and Proteome Defines Novel Transcript Features.</title>
        <authorList>
            <person name="Ramaprasad A."/>
            <person name="Mourier T."/>
            <person name="Naeem R."/>
            <person name="Malas T.B."/>
            <person name="Moussa E."/>
            <person name="Panigrahi A."/>
            <person name="Vermont S.J."/>
            <person name="Otto T.D."/>
            <person name="Wastling J."/>
            <person name="Pain A."/>
        </authorList>
    </citation>
    <scope>NUCLEOTIDE SEQUENCE</scope>
    <source>
        <strain evidence="8">VEG</strain>
    </source>
</reference>
<dbReference type="InterPro" id="IPR036392">
    <property type="entry name" value="PLAT/LH2_dom_sf"/>
</dbReference>
<sequence>MASSSPMSNSQKWQYSVFLLCWLPLLAATRSLAREWCRAVPEQGKLEYGVCVPPEFATARYTVEVVSVVGPGVNLRSDVSLVIAGSNGRHTKPIKISSLATGTQKRIHSERVDVGDPEFVHLTLGSTKPWRCERITIWKDFRYWVFGCNGQLDFQSPEASYLLAGNKKYVISVQTGADPHAGTIGSIEVKFVGISRSTNPQTILQAPEVGSNKRVRVRAADVGDLQAIVLANTAEDDPWYCDYLNVRTEDGSMFAFKVKRWIGKPYEQFVLVPLKPSDVDMPSQDVDCYTRAADIFNTTPLGMEVVKVRCPQNCQASEFARVLGSTIHPSISSVCAAAVNDGVLSPSGGEVVVAIVDSLPSYRIDAGDFHRSPEKAEFSYYVYQSDSIDAIEKDVRLVNEYGKLSSTGRLEVRRNGSWGTVCTKGDFARFSVEAAIKACQLMGYKHGVYLEDGCSSVEGVDMCADKGYPVALADVDDPCFQCSGPEASIDECTFEQPTAQCEDHTNDIALKCTNTPAGAEPPVGTLRIVDTTGAPSLTGIGRLEFYADGFGSVCGEGWTKESEQVACRQMGYSGVKHGGYSGNGCSDIMGVNYCGQQQEKIATVNVACKRGRYSVPTGSPVKYSQFGAGDESELRLCPHLVSDDIYCVHEEDIVVGCEGKGDPSGIGLFTIEEKPDLGVLPIKSVALTCSDRPVTRRDMAGGPGTIFIASCPDGCSEAPGAVKGTFVYTDDSPICKAAIHAGALEASGGDIVVQIGHPQKSYESTDQYNVHSDPSGPHPRSFVTSKVALELRARAGQQTQKKRSEATSIPVVPQPRFSEVESSSQSQLLEDKFHWEKWTLKFFQGFEGRPGSFVDASYLPGANLVPGFRDFTLTAKVTVTGKKGQWRAIVSDGDCEGFILAIDNNDELVFEQACHPRLIRSGFKPALGEPFDVAVTYFAPERAVGIFVNGRKRTYQKTDYTFNLKPKIMIGRASATESDYFMGEITSVHLFDYVLSPAQIAQLRKEVGPAPEPGRVPRGLRRTEDGRVCISPCSPQEPFLTGDGRPPTNAPLQLRCEDTLLRPEFSGVTGHQILVSCPADCAHSTGPLHGCKIYSADSSICKAALHMGAIQRHGGEAVVTLHDGMPSYAASRGHYGVLSIATNTPQVLSFSVTSAPHYRALTCADNGSFVLKLGIGERELVICPPHCSAVSNRAVYGAGFYSPISSVCRAAIHAGALTDEGGEVEIEAGPPHEAFVGSEGFGITSQKSGSYLRSFAFVTKLSQQEL</sequence>
<dbReference type="Pfam" id="PF00530">
    <property type="entry name" value="SRCR"/>
    <property type="match status" value="2"/>
</dbReference>
<dbReference type="PANTHER" id="PTHR31331:SF1">
    <property type="entry name" value="CYSTEINE RICH SECRETORY PROTEIN LCCL DOMAIN CONTAINING 2"/>
    <property type="match status" value="1"/>
</dbReference>
<dbReference type="GO" id="GO:0016020">
    <property type="term" value="C:membrane"/>
    <property type="evidence" value="ECO:0007669"/>
    <property type="project" value="InterPro"/>
</dbReference>
<dbReference type="SMART" id="SM00202">
    <property type="entry name" value="SR"/>
    <property type="match status" value="2"/>
</dbReference>
<dbReference type="Gene3D" id="2.170.130.20">
    <property type="entry name" value="LCCL-like domain"/>
    <property type="match status" value="4"/>
</dbReference>
<feature type="signal peptide" evidence="4">
    <location>
        <begin position="1"/>
        <end position="33"/>
    </location>
</feature>
<dbReference type="PANTHER" id="PTHR31331">
    <property type="entry name" value="LCCL DOMAIN PROTEIN (AFU_ORTHOLOGUE AFUA_5G08630)"/>
    <property type="match status" value="1"/>
</dbReference>
<dbReference type="SUPFAM" id="SSF49723">
    <property type="entry name" value="Lipase/lipooxygenase domain (PLAT/LH2 domain)"/>
    <property type="match status" value="1"/>
</dbReference>
<keyword evidence="4" id="KW-0732">Signal</keyword>
<dbReference type="Gene3D" id="3.10.250.10">
    <property type="entry name" value="SRCR-like domain"/>
    <property type="match status" value="2"/>
</dbReference>
<accession>A0A0F7V4K5</accession>
<dbReference type="SMART" id="SM00603">
    <property type="entry name" value="LCCL"/>
    <property type="match status" value="4"/>
</dbReference>
<evidence type="ECO:0000256" key="4">
    <source>
        <dbReference type="SAM" id="SignalP"/>
    </source>
</evidence>
<dbReference type="InterPro" id="IPR051957">
    <property type="entry name" value="CRISP-LCCL_domain"/>
</dbReference>
<feature type="domain" description="SRCR" evidence="6">
    <location>
        <begin position="395"/>
        <end position="513"/>
    </location>
</feature>
<feature type="chain" id="PRO_5002523772" evidence="4">
    <location>
        <begin position="34"/>
        <end position="1266"/>
    </location>
</feature>
<dbReference type="InterPro" id="IPR036609">
    <property type="entry name" value="LCCL_sf"/>
</dbReference>
<feature type="domain" description="LCCL" evidence="7">
    <location>
        <begin position="1157"/>
        <end position="1255"/>
    </location>
</feature>
<feature type="domain" description="SRCR" evidence="6">
    <location>
        <begin position="526"/>
        <end position="658"/>
    </location>
</feature>
<comment type="caution">
    <text evidence="2">Lacks conserved residue(s) required for the propagation of feature annotation.</text>
</comment>
<dbReference type="Pfam" id="PF01477">
    <property type="entry name" value="PLAT"/>
    <property type="match status" value="1"/>
</dbReference>
<keyword evidence="1" id="KW-1015">Disulfide bond</keyword>
<keyword evidence="8" id="KW-0675">Receptor</keyword>
<dbReference type="Gene3D" id="2.60.120.200">
    <property type="match status" value="1"/>
</dbReference>
<feature type="domain" description="LCCL" evidence="7">
    <location>
        <begin position="1075"/>
        <end position="1131"/>
    </location>
</feature>
<evidence type="ECO:0000256" key="2">
    <source>
        <dbReference type="PROSITE-ProRule" id="PRU00152"/>
    </source>
</evidence>
<evidence type="ECO:0000256" key="3">
    <source>
        <dbReference type="SAM" id="MobiDB-lite"/>
    </source>
</evidence>
<dbReference type="InterPro" id="IPR036772">
    <property type="entry name" value="SRCR-like_dom_sf"/>
</dbReference>
<dbReference type="InterPro" id="IPR004043">
    <property type="entry name" value="LCCL"/>
</dbReference>
<protein>
    <submittedName>
        <fullName evidence="8">Scavenger receptor protein TgSR1, putative</fullName>
    </submittedName>
</protein>
<dbReference type="EMBL" id="LN714499">
    <property type="protein sequence ID" value="CEL75685.1"/>
    <property type="molecule type" value="Genomic_DNA"/>
</dbReference>
<feature type="domain" description="PLAT" evidence="5">
    <location>
        <begin position="167"/>
        <end position="276"/>
    </location>
</feature>
<name>A0A0F7V4K5_TOXGV</name>
<feature type="compositionally biased region" description="Polar residues" evidence="3">
    <location>
        <begin position="762"/>
        <end position="772"/>
    </location>
</feature>
<dbReference type="Pfam" id="PF03815">
    <property type="entry name" value="LCCL"/>
    <property type="match status" value="4"/>
</dbReference>
<dbReference type="PIRSF" id="PIRSF037512">
    <property type="entry name" value="PxSR"/>
    <property type="match status" value="1"/>
</dbReference>
<dbReference type="PROSITE" id="PS50820">
    <property type="entry name" value="LCCL"/>
    <property type="match status" value="4"/>
</dbReference>
<evidence type="ECO:0000259" key="7">
    <source>
        <dbReference type="PROSITE" id="PS50820"/>
    </source>
</evidence>